<evidence type="ECO:0000313" key="1">
    <source>
        <dbReference type="EMBL" id="QIP35187.1"/>
    </source>
</evidence>
<protein>
    <submittedName>
        <fullName evidence="1">Polyisoprenoid-binding protein</fullName>
    </submittedName>
</protein>
<keyword evidence="2" id="KW-1185">Reference proteome</keyword>
<accession>A0A181C9X9</accession>
<dbReference type="InterPro" id="IPR007372">
    <property type="entry name" value="Lipid/polyisoprenoid-bd_YceI"/>
</dbReference>
<reference evidence="1 2" key="1">
    <citation type="submission" date="2020-03" db="EMBL/GenBank/DDBJ databases">
        <title>Isolation of cellulose-producing strains, genome characterization and application of the synthesized cellulose films as an economical and sustainable material for piezoelectric sensor construction.</title>
        <authorList>
            <person name="Mangayil R.K."/>
        </authorList>
    </citation>
    <scope>NUCLEOTIDE SEQUENCE [LARGE SCALE GENOMIC DNA]</scope>
    <source>
        <strain evidence="1 2">ENS 9a1a</strain>
    </source>
</reference>
<dbReference type="RefSeq" id="WP_007398248.1">
    <property type="nucleotide sequence ID" value="NZ_CALMTF010000105.1"/>
</dbReference>
<dbReference type="InterPro" id="IPR036761">
    <property type="entry name" value="TTHA0802/YceI-like_sf"/>
</dbReference>
<organism evidence="1 2">
    <name type="scientific">Komagataeibacter rhaeticus</name>
    <dbReference type="NCBI Taxonomy" id="215221"/>
    <lineage>
        <taxon>Bacteria</taxon>
        <taxon>Pseudomonadati</taxon>
        <taxon>Pseudomonadota</taxon>
        <taxon>Alphaproteobacteria</taxon>
        <taxon>Acetobacterales</taxon>
        <taxon>Acetobacteraceae</taxon>
        <taxon>Komagataeibacter</taxon>
    </lineage>
</organism>
<dbReference type="SMART" id="SM00867">
    <property type="entry name" value="YceI"/>
    <property type="match status" value="1"/>
</dbReference>
<dbReference type="Gene3D" id="2.40.128.110">
    <property type="entry name" value="Lipid/polyisoprenoid-binding, YceI-like"/>
    <property type="match status" value="1"/>
</dbReference>
<dbReference type="SUPFAM" id="SSF101874">
    <property type="entry name" value="YceI-like"/>
    <property type="match status" value="1"/>
</dbReference>
<sequence>MKKHLSLCTLAILGATGPCAATWAAPAAPDVQPGLYRVEPAHTQIAFSLLHMGFTNYTGLFSGVSGTLRLDPAHPAASTLHVSVPVTSILTTSDRLTGELKGSAWFDTARYPTATFTATRIVPAGTDNAAIIGDLTLHGITRPVVLHARFVGAGINPLDKARTVGFEATAAINRSDFGIRTYLPMVGDETTLTIAAAFERQD</sequence>
<dbReference type="GeneID" id="85021829"/>
<name>A0A181C9X9_9PROT</name>
<dbReference type="KEGG" id="kre:GWK63_06665"/>
<dbReference type="PANTHER" id="PTHR34406">
    <property type="entry name" value="PROTEIN YCEI"/>
    <property type="match status" value="1"/>
</dbReference>
<evidence type="ECO:0000313" key="2">
    <source>
        <dbReference type="Proteomes" id="UP000502533"/>
    </source>
</evidence>
<dbReference type="Pfam" id="PF04264">
    <property type="entry name" value="YceI"/>
    <property type="match status" value="1"/>
</dbReference>
<dbReference type="AlphaFoldDB" id="A0A181C9X9"/>
<proteinExistence type="predicted"/>
<dbReference type="Proteomes" id="UP000502533">
    <property type="component" value="Chromosome"/>
</dbReference>
<gene>
    <name evidence="1" type="ORF">GWK63_06665</name>
</gene>
<dbReference type="EMBL" id="CP050139">
    <property type="protein sequence ID" value="QIP35187.1"/>
    <property type="molecule type" value="Genomic_DNA"/>
</dbReference>
<dbReference type="PANTHER" id="PTHR34406:SF1">
    <property type="entry name" value="PROTEIN YCEI"/>
    <property type="match status" value="1"/>
</dbReference>